<proteinExistence type="predicted"/>
<dbReference type="AlphaFoldDB" id="E9HKQ8"/>
<feature type="compositionally biased region" description="Polar residues" evidence="1">
    <location>
        <begin position="145"/>
        <end position="154"/>
    </location>
</feature>
<dbReference type="PANTHER" id="PTHR34153">
    <property type="entry name" value="SI:CH211-262H13.3-RELATED-RELATED"/>
    <property type="match status" value="1"/>
</dbReference>
<dbReference type="KEGG" id="dpx:DAPPUDRAFT_261221"/>
<dbReference type="Proteomes" id="UP000000305">
    <property type="component" value="Unassembled WGS sequence"/>
</dbReference>
<dbReference type="PANTHER" id="PTHR34153:SF2">
    <property type="entry name" value="SI:CH211-262H13.3-RELATED"/>
    <property type="match status" value="1"/>
</dbReference>
<sequence>MTEKRQIHLVRHLKLIRKELWRLPSINRPKSAFYTNDVDGCYGKEDTFSSRSSSQTTKTRAVASTSKNHASGIHPGSSVFTNDLLDGEEDTFSSRLSSQSTKTRAVASTSKNHASGIRPGSSVFTNYFLDGEEDTFSSRSSSQSTKTRAVASTSKNHDSGICLGSPLRSINLSLSSDEEETFSSRSHQTSKKRAVVSTSRYSENIVSKENKQNEAGNRRSKISSRSGGMILNLRMSLYKGTVSITHDMRDQRFLGSAVLDQLKKMEMKLMRHQDHDDDDDIII</sequence>
<name>E9HKQ8_DAPPU</name>
<feature type="compositionally biased region" description="Low complexity" evidence="1">
    <location>
        <begin position="49"/>
        <end position="59"/>
    </location>
</feature>
<dbReference type="EMBL" id="GL732671">
    <property type="protein sequence ID" value="EFX67675.1"/>
    <property type="molecule type" value="Genomic_DNA"/>
</dbReference>
<organism evidence="2 3">
    <name type="scientific">Daphnia pulex</name>
    <name type="common">Water flea</name>
    <dbReference type="NCBI Taxonomy" id="6669"/>
    <lineage>
        <taxon>Eukaryota</taxon>
        <taxon>Metazoa</taxon>
        <taxon>Ecdysozoa</taxon>
        <taxon>Arthropoda</taxon>
        <taxon>Crustacea</taxon>
        <taxon>Branchiopoda</taxon>
        <taxon>Diplostraca</taxon>
        <taxon>Cladocera</taxon>
        <taxon>Anomopoda</taxon>
        <taxon>Daphniidae</taxon>
        <taxon>Daphnia</taxon>
    </lineage>
</organism>
<feature type="region of interest" description="Disordered" evidence="1">
    <location>
        <begin position="46"/>
        <end position="117"/>
    </location>
</feature>
<accession>E9HKQ8</accession>
<evidence type="ECO:0000313" key="2">
    <source>
        <dbReference type="EMBL" id="EFX67675.1"/>
    </source>
</evidence>
<dbReference type="STRING" id="6669.E9HKQ8"/>
<evidence type="ECO:0000313" key="3">
    <source>
        <dbReference type="Proteomes" id="UP000000305"/>
    </source>
</evidence>
<reference evidence="2 3" key="1">
    <citation type="journal article" date="2011" name="Science">
        <title>The ecoresponsive genome of Daphnia pulex.</title>
        <authorList>
            <person name="Colbourne J.K."/>
            <person name="Pfrender M.E."/>
            <person name="Gilbert D."/>
            <person name="Thomas W.K."/>
            <person name="Tucker A."/>
            <person name="Oakley T.H."/>
            <person name="Tokishita S."/>
            <person name="Aerts A."/>
            <person name="Arnold G.J."/>
            <person name="Basu M.K."/>
            <person name="Bauer D.J."/>
            <person name="Caceres C.E."/>
            <person name="Carmel L."/>
            <person name="Casola C."/>
            <person name="Choi J.H."/>
            <person name="Detter J.C."/>
            <person name="Dong Q."/>
            <person name="Dusheyko S."/>
            <person name="Eads B.D."/>
            <person name="Frohlich T."/>
            <person name="Geiler-Samerotte K.A."/>
            <person name="Gerlach D."/>
            <person name="Hatcher P."/>
            <person name="Jogdeo S."/>
            <person name="Krijgsveld J."/>
            <person name="Kriventseva E.V."/>
            <person name="Kultz D."/>
            <person name="Laforsch C."/>
            <person name="Lindquist E."/>
            <person name="Lopez J."/>
            <person name="Manak J.R."/>
            <person name="Muller J."/>
            <person name="Pangilinan J."/>
            <person name="Patwardhan R.P."/>
            <person name="Pitluck S."/>
            <person name="Pritham E.J."/>
            <person name="Rechtsteiner A."/>
            <person name="Rho M."/>
            <person name="Rogozin I.B."/>
            <person name="Sakarya O."/>
            <person name="Salamov A."/>
            <person name="Schaack S."/>
            <person name="Shapiro H."/>
            <person name="Shiga Y."/>
            <person name="Skalitzky C."/>
            <person name="Smith Z."/>
            <person name="Souvorov A."/>
            <person name="Sung W."/>
            <person name="Tang Z."/>
            <person name="Tsuchiya D."/>
            <person name="Tu H."/>
            <person name="Vos H."/>
            <person name="Wang M."/>
            <person name="Wolf Y.I."/>
            <person name="Yamagata H."/>
            <person name="Yamada T."/>
            <person name="Ye Y."/>
            <person name="Shaw J.R."/>
            <person name="Andrews J."/>
            <person name="Crease T.J."/>
            <person name="Tang H."/>
            <person name="Lucas S.M."/>
            <person name="Robertson H.M."/>
            <person name="Bork P."/>
            <person name="Koonin E.V."/>
            <person name="Zdobnov E.M."/>
            <person name="Grigoriev I.V."/>
            <person name="Lynch M."/>
            <person name="Boore J.L."/>
        </authorList>
    </citation>
    <scope>NUCLEOTIDE SEQUENCE [LARGE SCALE GENOMIC DNA]</scope>
</reference>
<feature type="compositionally biased region" description="Polar residues" evidence="1">
    <location>
        <begin position="93"/>
        <end position="113"/>
    </location>
</feature>
<keyword evidence="3" id="KW-1185">Reference proteome</keyword>
<dbReference type="OrthoDB" id="10505908at2759"/>
<feature type="region of interest" description="Disordered" evidence="1">
    <location>
        <begin position="134"/>
        <end position="158"/>
    </location>
</feature>
<gene>
    <name evidence="2" type="ORF">DAPPUDRAFT_261221</name>
</gene>
<dbReference type="InParanoid" id="E9HKQ8"/>
<evidence type="ECO:0000256" key="1">
    <source>
        <dbReference type="SAM" id="MobiDB-lite"/>
    </source>
</evidence>
<protein>
    <submittedName>
        <fullName evidence="2">Uncharacterized protein</fullName>
    </submittedName>
</protein>
<dbReference type="HOGENOM" id="CLU_984359_0_0_1"/>